<comment type="caution">
    <text evidence="6">The sequence shown here is derived from an EMBL/GenBank/DDBJ whole genome shotgun (WGS) entry which is preliminary data.</text>
</comment>
<evidence type="ECO:0000256" key="5">
    <source>
        <dbReference type="SAM" id="Phobius"/>
    </source>
</evidence>
<evidence type="ECO:0000256" key="2">
    <source>
        <dbReference type="ARBA" id="ARBA00022692"/>
    </source>
</evidence>
<reference evidence="6 7" key="1">
    <citation type="submission" date="2024-01" db="EMBL/GenBank/DDBJ databases">
        <title>Complete genome of Cladobotryum mycophilum ATHUM6906.</title>
        <authorList>
            <person name="Christinaki A.C."/>
            <person name="Myridakis A.I."/>
            <person name="Kouvelis V.N."/>
        </authorList>
    </citation>
    <scope>NUCLEOTIDE SEQUENCE [LARGE SCALE GENOMIC DNA]</scope>
    <source>
        <strain evidence="6 7">ATHUM6906</strain>
    </source>
</reference>
<organism evidence="6 7">
    <name type="scientific">Cladobotryum mycophilum</name>
    <dbReference type="NCBI Taxonomy" id="491253"/>
    <lineage>
        <taxon>Eukaryota</taxon>
        <taxon>Fungi</taxon>
        <taxon>Dikarya</taxon>
        <taxon>Ascomycota</taxon>
        <taxon>Pezizomycotina</taxon>
        <taxon>Sordariomycetes</taxon>
        <taxon>Hypocreomycetidae</taxon>
        <taxon>Hypocreales</taxon>
        <taxon>Hypocreaceae</taxon>
        <taxon>Cladobotryum</taxon>
    </lineage>
</organism>
<keyword evidence="2 5" id="KW-0812">Transmembrane</keyword>
<feature type="transmembrane region" description="Helical" evidence="5">
    <location>
        <begin position="251"/>
        <end position="268"/>
    </location>
</feature>
<evidence type="ECO:0000313" key="6">
    <source>
        <dbReference type="EMBL" id="KAK5993070.1"/>
    </source>
</evidence>
<feature type="transmembrane region" description="Helical" evidence="5">
    <location>
        <begin position="62"/>
        <end position="86"/>
    </location>
</feature>
<dbReference type="Proteomes" id="UP001338125">
    <property type="component" value="Unassembled WGS sequence"/>
</dbReference>
<protein>
    <submittedName>
        <fullName evidence="6">Efflux pump ustT-like protein</fullName>
    </submittedName>
</protein>
<dbReference type="EMBL" id="JAVFKD010000012">
    <property type="protein sequence ID" value="KAK5993070.1"/>
    <property type="molecule type" value="Genomic_DNA"/>
</dbReference>
<evidence type="ECO:0000313" key="7">
    <source>
        <dbReference type="Proteomes" id="UP001338125"/>
    </source>
</evidence>
<keyword evidence="7" id="KW-1185">Reference proteome</keyword>
<keyword evidence="4 5" id="KW-0472">Membrane</keyword>
<comment type="subcellular location">
    <subcellularLocation>
        <location evidence="1">Membrane</location>
        <topology evidence="1">Multi-pass membrane protein</topology>
    </subcellularLocation>
</comment>
<proteinExistence type="predicted"/>
<evidence type="ECO:0000256" key="3">
    <source>
        <dbReference type="ARBA" id="ARBA00022989"/>
    </source>
</evidence>
<dbReference type="PANTHER" id="PTHR23507">
    <property type="entry name" value="ZGC:174356"/>
    <property type="match status" value="1"/>
</dbReference>
<evidence type="ECO:0000256" key="1">
    <source>
        <dbReference type="ARBA" id="ARBA00004141"/>
    </source>
</evidence>
<feature type="transmembrane region" description="Helical" evidence="5">
    <location>
        <begin position="307"/>
        <end position="330"/>
    </location>
</feature>
<evidence type="ECO:0000256" key="4">
    <source>
        <dbReference type="ARBA" id="ARBA00023136"/>
    </source>
</evidence>
<feature type="transmembrane region" description="Helical" evidence="5">
    <location>
        <begin position="98"/>
        <end position="119"/>
    </location>
</feature>
<name>A0ABR0SLM4_9HYPO</name>
<feature type="transmembrane region" description="Helical" evidence="5">
    <location>
        <begin position="175"/>
        <end position="193"/>
    </location>
</feature>
<gene>
    <name evidence="6" type="ORF">PT974_06498</name>
</gene>
<keyword evidence="3 5" id="KW-1133">Transmembrane helix</keyword>
<dbReference type="PANTHER" id="PTHR23507:SF1">
    <property type="entry name" value="FI18259P1-RELATED"/>
    <property type="match status" value="1"/>
</dbReference>
<accession>A0ABR0SLM4</accession>
<feature type="transmembrane region" description="Helical" evidence="5">
    <location>
        <begin position="214"/>
        <end position="239"/>
    </location>
</feature>
<sequence length="333" mass="36683">MKTGYHPSSSDKARHRAMTRILSKESSRFDNVTTTSSCCPVLQSVGEMAQASSLGAVGCDNFAYMFAKSTAFFVLGAATLGSEAFISPIASILMRQNLWLRIYLGFGLYIPGILLTLYLPETLNLEGLSDQQQSNMIGETTAEEGRQYRISVWSHVQQSIRKLQTATMFFIRGNWHVVLLLLTLLTTTLGKMAQEMLLQFIRKRFGWSWSKTGYLVSLKAILALTLFACILPAVNYALTKVLSMQPQRKDLFVARISCVLLVVGNLAIGFPTTEAFMLLAMLENVGAIVAGPLLAACFRADLHLNGIWTSLPFMLAAVLCVLSLGILYSVRIS</sequence>
<feature type="transmembrane region" description="Helical" evidence="5">
    <location>
        <begin position="275"/>
        <end position="295"/>
    </location>
</feature>